<sequence>MADRSVPALGGSRTPADGQRHPDFDDPASPDLTGVSTLVPVSAGYAEDDQSSPGIGPFLMPLSVTACCM</sequence>
<organism evidence="1 2">
    <name type="scientific">Janibacter limosus</name>
    <dbReference type="NCBI Taxonomy" id="53458"/>
    <lineage>
        <taxon>Bacteria</taxon>
        <taxon>Bacillati</taxon>
        <taxon>Actinomycetota</taxon>
        <taxon>Actinomycetes</taxon>
        <taxon>Micrococcales</taxon>
        <taxon>Intrasporangiaceae</taxon>
        <taxon>Janibacter</taxon>
    </lineage>
</organism>
<evidence type="ECO:0000313" key="1">
    <source>
        <dbReference type="EMBL" id="UUZ44286.1"/>
    </source>
</evidence>
<evidence type="ECO:0000313" key="2">
    <source>
        <dbReference type="Proteomes" id="UP001059663"/>
    </source>
</evidence>
<gene>
    <name evidence="1" type="ORF">LP422_17640</name>
</gene>
<dbReference type="Proteomes" id="UP001059663">
    <property type="component" value="Chromosome"/>
</dbReference>
<protein>
    <submittedName>
        <fullName evidence="1">Uncharacterized protein</fullName>
    </submittedName>
</protein>
<reference evidence="1" key="1">
    <citation type="submission" date="2021-11" db="EMBL/GenBank/DDBJ databases">
        <title>Study of the species diversity of bacterial strains isolated from a unique natural object - Shulgan-Tash cave (Bashkiria).</title>
        <authorList>
            <person name="Sazanova A.L."/>
            <person name="Chirak E.R."/>
            <person name="Safronova V.I."/>
        </authorList>
    </citation>
    <scope>NUCLEOTIDE SEQUENCE</scope>
    <source>
        <strain evidence="1">P1</strain>
    </source>
</reference>
<proteinExistence type="predicted"/>
<name>A0AC61U300_9MICO</name>
<dbReference type="EMBL" id="CP087977">
    <property type="protein sequence ID" value="UUZ44286.1"/>
    <property type="molecule type" value="Genomic_DNA"/>
</dbReference>
<accession>A0AC61U300</accession>